<proteinExistence type="predicted"/>
<dbReference type="AlphaFoldDB" id="A0A6H5GES4"/>
<keyword evidence="2" id="KW-1185">Reference proteome</keyword>
<reference evidence="1 2" key="1">
    <citation type="submission" date="2020-02" db="EMBL/GenBank/DDBJ databases">
        <authorList>
            <person name="Ferguson B K."/>
        </authorList>
    </citation>
    <scope>NUCLEOTIDE SEQUENCE [LARGE SCALE GENOMIC DNA]</scope>
</reference>
<sequence>MFVTLGRDNNPLTHLEREQSQAWLCHRVLSWTCRSSSQRAVSKHTASCQTRWLYNPSVHTRSLIIRSNV</sequence>
<organism evidence="1 2">
    <name type="scientific">Nesidiocoris tenuis</name>
    <dbReference type="NCBI Taxonomy" id="355587"/>
    <lineage>
        <taxon>Eukaryota</taxon>
        <taxon>Metazoa</taxon>
        <taxon>Ecdysozoa</taxon>
        <taxon>Arthropoda</taxon>
        <taxon>Hexapoda</taxon>
        <taxon>Insecta</taxon>
        <taxon>Pterygota</taxon>
        <taxon>Neoptera</taxon>
        <taxon>Paraneoptera</taxon>
        <taxon>Hemiptera</taxon>
        <taxon>Heteroptera</taxon>
        <taxon>Panheteroptera</taxon>
        <taxon>Cimicomorpha</taxon>
        <taxon>Miridae</taxon>
        <taxon>Dicyphina</taxon>
        <taxon>Nesidiocoris</taxon>
    </lineage>
</organism>
<gene>
    <name evidence="1" type="ORF">NTEN_LOCUS7653</name>
</gene>
<feature type="non-terminal residue" evidence="1">
    <location>
        <position position="69"/>
    </location>
</feature>
<protein>
    <submittedName>
        <fullName evidence="1">Uncharacterized protein</fullName>
    </submittedName>
</protein>
<name>A0A6H5GES4_9HEMI</name>
<evidence type="ECO:0000313" key="2">
    <source>
        <dbReference type="Proteomes" id="UP000479000"/>
    </source>
</evidence>
<accession>A0A6H5GES4</accession>
<dbReference type="EMBL" id="CADCXU010011679">
    <property type="protein sequence ID" value="CAB0001866.1"/>
    <property type="molecule type" value="Genomic_DNA"/>
</dbReference>
<evidence type="ECO:0000313" key="1">
    <source>
        <dbReference type="EMBL" id="CAB0001866.1"/>
    </source>
</evidence>
<dbReference type="Proteomes" id="UP000479000">
    <property type="component" value="Unassembled WGS sequence"/>
</dbReference>